<comment type="similarity">
    <text evidence="3 11">Belongs to the glycosyltransferase 31 family.</text>
</comment>
<dbReference type="EMBL" id="CAJHUC010002944">
    <property type="protein sequence ID" value="CAD7704704.1"/>
    <property type="molecule type" value="Genomic_DNA"/>
</dbReference>
<dbReference type="OrthoDB" id="592847at2759"/>
<keyword evidence="7" id="KW-0735">Signal-anchor</keyword>
<keyword evidence="10" id="KW-0472">Membrane</keyword>
<keyword evidence="8" id="KW-1133">Transmembrane helix</keyword>
<comment type="cofactor">
    <cofactor evidence="11">
        <name>Mn(2+)</name>
        <dbReference type="ChEBI" id="CHEBI:29035"/>
    </cofactor>
</comment>
<gene>
    <name evidence="12" type="ORF">OSTQU699_LOCUS10059</name>
</gene>
<keyword evidence="6" id="KW-0812">Transmembrane</keyword>
<evidence type="ECO:0000256" key="8">
    <source>
        <dbReference type="ARBA" id="ARBA00022989"/>
    </source>
</evidence>
<keyword evidence="11" id="KW-0464">Manganese</keyword>
<evidence type="ECO:0000256" key="6">
    <source>
        <dbReference type="ARBA" id="ARBA00022692"/>
    </source>
</evidence>
<evidence type="ECO:0000313" key="12">
    <source>
        <dbReference type="EMBL" id="CAD7704704.1"/>
    </source>
</evidence>
<dbReference type="EC" id="2.4.1.-" evidence="11"/>
<evidence type="ECO:0000256" key="2">
    <source>
        <dbReference type="ARBA" id="ARBA00004922"/>
    </source>
</evidence>
<evidence type="ECO:0000256" key="3">
    <source>
        <dbReference type="ARBA" id="ARBA00008661"/>
    </source>
</evidence>
<dbReference type="PANTHER" id="PTHR11214:SF85">
    <property type="entry name" value="BETA-1,3-GALACTOSYLTRANSFERASE 12-RELATED"/>
    <property type="match status" value="1"/>
</dbReference>
<evidence type="ECO:0000256" key="11">
    <source>
        <dbReference type="RuleBase" id="RU363063"/>
    </source>
</evidence>
<sequence length="427" mass="47184">MGPSRPLPTSPPLAPFTLLLLAATLAIHLCISWQRSLLCPAPPPDRDGSASSDAILAGLRDVDRKLDALLAGRRAGEASAVTNVLVGLRGQLNAFLGEVERSVPEWGGEGRMAVKGQGLSTAEGQAAGGMREAGGRERGAPGGKEIRMFIGVFSETNGADPTIKADHGKRREAIRDTWFPSSKEELDRLEREKGVVMRFVIGQIDDQILEEQISEEAAEHGDIMRLSVLESSSGLPEKAKNFFAAVMSQYSPDWIAKVDDDMYLMVDRLLLASNQWARMRAGYIGCMQNGWVWNDLSTQWFEPQHLLLGRQYFMHAYGTLYVTSGEVATNVIARNVDNLRLFASEEVSVGTWMLGHNVTYFEDMRLCVEECSDAAIGVMQKDCMGLCNPTQDMHLIHRARHCQAEPEDPLPYLQSHPRHTAFDAMRV</sequence>
<dbReference type="Pfam" id="PF01762">
    <property type="entry name" value="Galactosyl_T"/>
    <property type="match status" value="1"/>
</dbReference>
<dbReference type="Gene3D" id="3.90.550.50">
    <property type="match status" value="1"/>
</dbReference>
<evidence type="ECO:0000256" key="10">
    <source>
        <dbReference type="ARBA" id="ARBA00023136"/>
    </source>
</evidence>
<organism evidence="12 13">
    <name type="scientific">Ostreobium quekettii</name>
    <dbReference type="NCBI Taxonomy" id="121088"/>
    <lineage>
        <taxon>Eukaryota</taxon>
        <taxon>Viridiplantae</taxon>
        <taxon>Chlorophyta</taxon>
        <taxon>core chlorophytes</taxon>
        <taxon>Ulvophyceae</taxon>
        <taxon>TCBD clade</taxon>
        <taxon>Bryopsidales</taxon>
        <taxon>Ostreobineae</taxon>
        <taxon>Ostreobiaceae</taxon>
        <taxon>Ostreobium</taxon>
    </lineage>
</organism>
<dbReference type="GO" id="GO:0000139">
    <property type="term" value="C:Golgi membrane"/>
    <property type="evidence" value="ECO:0007669"/>
    <property type="project" value="UniProtKB-SubCell"/>
</dbReference>
<dbReference type="GO" id="GO:0008378">
    <property type="term" value="F:galactosyltransferase activity"/>
    <property type="evidence" value="ECO:0007669"/>
    <property type="project" value="TreeGrafter"/>
</dbReference>
<dbReference type="PANTHER" id="PTHR11214">
    <property type="entry name" value="BETA-1,3-N-ACETYLGLUCOSAMINYLTRANSFERASE"/>
    <property type="match status" value="1"/>
</dbReference>
<dbReference type="AlphaFoldDB" id="A0A8S1JCI5"/>
<keyword evidence="9 11" id="KW-0333">Golgi apparatus</keyword>
<dbReference type="Proteomes" id="UP000708148">
    <property type="component" value="Unassembled WGS sequence"/>
</dbReference>
<keyword evidence="5" id="KW-0808">Transferase</keyword>
<comment type="pathway">
    <text evidence="2">Protein modification; protein glycosylation.</text>
</comment>
<evidence type="ECO:0000256" key="4">
    <source>
        <dbReference type="ARBA" id="ARBA00022676"/>
    </source>
</evidence>
<name>A0A8S1JCI5_9CHLO</name>
<proteinExistence type="inferred from homology"/>
<comment type="subcellular location">
    <subcellularLocation>
        <location evidence="1 11">Golgi apparatus membrane</location>
        <topology evidence="1 11">Single-pass type II membrane protein</topology>
    </subcellularLocation>
</comment>
<keyword evidence="4 11" id="KW-0328">Glycosyltransferase</keyword>
<evidence type="ECO:0000256" key="7">
    <source>
        <dbReference type="ARBA" id="ARBA00022968"/>
    </source>
</evidence>
<evidence type="ECO:0000256" key="5">
    <source>
        <dbReference type="ARBA" id="ARBA00022679"/>
    </source>
</evidence>
<comment type="caution">
    <text evidence="12">The sequence shown here is derived from an EMBL/GenBank/DDBJ whole genome shotgun (WGS) entry which is preliminary data.</text>
</comment>
<reference evidence="12" key="1">
    <citation type="submission" date="2020-12" db="EMBL/GenBank/DDBJ databases">
        <authorList>
            <person name="Iha C."/>
        </authorList>
    </citation>
    <scope>NUCLEOTIDE SEQUENCE</scope>
</reference>
<evidence type="ECO:0000256" key="1">
    <source>
        <dbReference type="ARBA" id="ARBA00004323"/>
    </source>
</evidence>
<accession>A0A8S1JCI5</accession>
<evidence type="ECO:0000256" key="9">
    <source>
        <dbReference type="ARBA" id="ARBA00023034"/>
    </source>
</evidence>
<dbReference type="InterPro" id="IPR002659">
    <property type="entry name" value="Glyco_trans_31"/>
</dbReference>
<protein>
    <recommendedName>
        <fullName evidence="11">Hexosyltransferase</fullName>
        <ecNumber evidence="11">2.4.1.-</ecNumber>
    </recommendedName>
</protein>
<evidence type="ECO:0000313" key="13">
    <source>
        <dbReference type="Proteomes" id="UP000708148"/>
    </source>
</evidence>
<keyword evidence="13" id="KW-1185">Reference proteome</keyword>